<proteinExistence type="predicted"/>
<dbReference type="EMBL" id="GGFL01010877">
    <property type="protein sequence ID" value="MBW75055.1"/>
    <property type="molecule type" value="Transcribed_RNA"/>
</dbReference>
<sequence length="72" mass="8357">MFPSGFQPQTSLLCVCVWSQCAKCKRSRLYRLPGLLLSGPNEKLRVVRSSSHPHRHTHTHAQKKRLEHKGFY</sequence>
<organism evidence="2">
    <name type="scientific">Anopheles darlingi</name>
    <name type="common">Mosquito</name>
    <dbReference type="NCBI Taxonomy" id="43151"/>
    <lineage>
        <taxon>Eukaryota</taxon>
        <taxon>Metazoa</taxon>
        <taxon>Ecdysozoa</taxon>
        <taxon>Arthropoda</taxon>
        <taxon>Hexapoda</taxon>
        <taxon>Insecta</taxon>
        <taxon>Pterygota</taxon>
        <taxon>Neoptera</taxon>
        <taxon>Endopterygota</taxon>
        <taxon>Diptera</taxon>
        <taxon>Nematocera</taxon>
        <taxon>Culicoidea</taxon>
        <taxon>Culicidae</taxon>
        <taxon>Anophelinae</taxon>
        <taxon>Anopheles</taxon>
    </lineage>
</organism>
<reference evidence="2" key="1">
    <citation type="submission" date="2018-01" db="EMBL/GenBank/DDBJ databases">
        <title>An insight into the sialome of Amazonian anophelines.</title>
        <authorList>
            <person name="Ribeiro J.M."/>
            <person name="Scarpassa V."/>
            <person name="Calvo E."/>
        </authorList>
    </citation>
    <scope>NUCLEOTIDE SEQUENCE</scope>
</reference>
<feature type="compositionally biased region" description="Basic residues" evidence="1">
    <location>
        <begin position="51"/>
        <end position="72"/>
    </location>
</feature>
<dbReference type="AlphaFoldDB" id="A0A2M4DBX9"/>
<protein>
    <submittedName>
        <fullName evidence="2">Putative secreted protein</fullName>
    </submittedName>
</protein>
<accession>A0A2M4DBX9</accession>
<evidence type="ECO:0000313" key="2">
    <source>
        <dbReference type="EMBL" id="MBW75055.1"/>
    </source>
</evidence>
<feature type="region of interest" description="Disordered" evidence="1">
    <location>
        <begin position="49"/>
        <end position="72"/>
    </location>
</feature>
<evidence type="ECO:0000256" key="1">
    <source>
        <dbReference type="SAM" id="MobiDB-lite"/>
    </source>
</evidence>
<name>A0A2M4DBX9_ANODA</name>